<dbReference type="Gene3D" id="2.10.70.10">
    <property type="entry name" value="Complement Module, domain 1"/>
    <property type="match status" value="14"/>
</dbReference>
<dbReference type="SMART" id="SM00181">
    <property type="entry name" value="EGF"/>
    <property type="match status" value="5"/>
</dbReference>
<evidence type="ECO:0000259" key="10">
    <source>
        <dbReference type="PROSITE" id="PS50923"/>
    </source>
</evidence>
<feature type="domain" description="Sushi" evidence="10">
    <location>
        <begin position="1473"/>
        <end position="1532"/>
    </location>
</feature>
<feature type="domain" description="Sushi" evidence="10">
    <location>
        <begin position="972"/>
        <end position="1028"/>
    </location>
</feature>
<feature type="domain" description="Sushi" evidence="10">
    <location>
        <begin position="819"/>
        <end position="888"/>
    </location>
</feature>
<dbReference type="PROSITE" id="PS00022">
    <property type="entry name" value="EGF_1"/>
    <property type="match status" value="1"/>
</dbReference>
<feature type="region of interest" description="Disordered" evidence="7">
    <location>
        <begin position="67"/>
        <end position="89"/>
    </location>
</feature>
<feature type="region of interest" description="Disordered" evidence="7">
    <location>
        <begin position="455"/>
        <end position="476"/>
    </location>
</feature>
<name>A0A131YJE9_RHIAP</name>
<feature type="domain" description="Sushi" evidence="10">
    <location>
        <begin position="1169"/>
        <end position="1238"/>
    </location>
</feature>
<keyword evidence="3 5" id="KW-1015">Disulfide bond</keyword>
<feature type="region of interest" description="Disordered" evidence="7">
    <location>
        <begin position="134"/>
        <end position="160"/>
    </location>
</feature>
<sequence>MAPRLWLWLHVATAMVAVSFPYRHERHAHIRRSHHHFLGNFLLNGTSGKDSHIGLGRSAEHITPYEDIAQPTPSGRSTRRHQRHRHRRRLHSRRVPDIIYSFGNHSAAKLYPGKGYRVGPYTGYVDVWTIPRQSPPRPQLAHRVTPSPSPPPSPPHFQRQQEHFPEGTAFARVLIAPEPSNAVTPAQPRTCLRCPKDRTVWVGPGFTCAEVPKPRLRPCSRLMSLPGEVHMTATVGPQPGSLVMEGVYQMSFTLQAPGMAPQSCHYKLRVKVRRCPALQRPQHGGARCSRGRHWGSRCRFFCKQGYTLEQRAATRCAIHDGVRVTWTPHPAPICRERNASAPDAMTNAIVPSTAMSTRPTTEASVPPTTSNKRFPSTGSPRPPKRWKQLACRWPKAPPHGWVWCDRGATRKARVVAREGTRCRQGCRWGPLNVVTHFSCAAGVWQGRKVLDCAAPPETPPPELPRTTEEPAPRGCAPPAMTPGGRWSCPDGGPLVAPGAECAFVCDQDYQPVAENPAQLARRCLGDRWNHTAVPVCKKSGCNGPLPVLNAALKCSADVNALGMRPVGTICRHVCDEGYEVSQSHLPLAQVTCLANGQWDHQDQPQCVKSGCTSPAILTNSLLNCSNDANHIGNWPTGTTCKVTCDEGFSVPPNQQSLNEIVCQEDGTWNQTAQFQCNESGCASPHPVPDSSLECSENANHLGRHPTGASCKIVCNAGLGLPPDMQALNHFVCQEDGTWNQTQTLECASVGCTSPNPVADSTMECSTDADHFGKFPTGTICKIVCADGHALASSLQSLNQFVCREDGTWNQSAKLECHNSGCSSPNPVRGASLECSENGDDLGKWPLGTTCNVVCDDGLALPLKLQSFSTFVCLEDRTWNRSAQLECRETGCAHPDPVPDSSLECSNDANHLGNRPTGTLCEVRCNEGFTLPLGLQSSSRFVCQEDGLWNQTVQLECLKSGCSNLDLAPDSSLECSNEANNVGNRPIGTVCKVVCSRGFTLPSNQLPLSEFVCQEDGTWDHDAHLKCHRVTCDNPQIIADAVLECSNDTSEDGKWAVGTLCQYVCNEGYALPKMQDGLGSFVCREDGTWSMTDQFLCEETGCKSPTQVEDAVLNCTSEANGLGRWPAGTMCSYDCKEGYGLAKSQLPFNHFMCHDDGTWNHTEELRCQKTGCEDPSTVQFSMVNCSRSVNTLDRWPVGTECSHVCDEGYTISRHEIHLNLFICLDDGTWNQTEGLHCRETGCEEPGKVPDSAINCSSDFNVLGKRPFGTVCSYVCNEGFAIPLDLEQHNEFVCSEDGSWSHKEELLCLKTGCESPRVVQNSVLHCSQTANVVGNRPAGTTCQHICDNGFVIPQSQIYLNEFTCHDDGKWNETDDLQCIKLRDPQLSQGCKDEVVVVDGRNVSFPVIVEAPTFEAFNGTNAVVNCTATQVTTYGTHIIACDAVDSELRSTSSCTFNVTALASGCAPLQSDPYSRVSCSADRNVTEGQLHPVGDVCEYICQQHGYVIPQSKVDSALKECLPNGSWSNDDFNLCQKQLAPVMVSGCQKIEIGTEERRNTTVPLPVFSTGSGQLVNATCTPEILSDFGDFNITCVAEDPELRSSTSCAFQVIVKGDRVPQRLRPDQDCVDVQELHEKYPAHVKLPAFEAASGGVALVTCDPATLLGPGAYNVTCTARDNKTQAETQCSYVVNARQIEQFRESQCLSLRAPANGNIQCKRRKGIITCRFSCLTDHVMNTKSLPLLARGFVVCDRAQGDRFDFQEEYGLDELPACTRLPSPTYFQGSLAFHVGLPSCSLESLDADFMPTLTEALLDRAADVCLQAVCDNVTFMCETGVRRNISDPSSTSDAMKVVWTVQARHNVNESYDIPEAETVIEQIQVLTHDIVTSDPTFYQEIAKVGGDLWRDSFRQSRFMLVCSSRGFTIDAHTAHCVQCPTGTFEERGSCNPCPPNHYQDSEGQTSCKPCPKHTFSFEGAKMVEDCTEFGGPNVPPPAKDAPTRQLYERHGPCSPNPCQHQGICYLQRGGYTCLCQQHYRGRHCEEPA</sequence>
<comment type="caution">
    <text evidence="5">Lacks conserved residue(s) required for the propagation of feature annotation.</text>
</comment>
<dbReference type="Pfam" id="PF00084">
    <property type="entry name" value="Sushi"/>
    <property type="match status" value="14"/>
</dbReference>
<dbReference type="PROSITE" id="PS50026">
    <property type="entry name" value="EGF_3"/>
    <property type="match status" value="1"/>
</dbReference>
<feature type="domain" description="Sushi" evidence="10">
    <location>
        <begin position="539"/>
        <end position="608"/>
    </location>
</feature>
<feature type="domain" description="Sushi" evidence="10">
    <location>
        <begin position="1309"/>
        <end position="1378"/>
    </location>
</feature>
<evidence type="ECO:0000256" key="5">
    <source>
        <dbReference type="PROSITE-ProRule" id="PRU00076"/>
    </source>
</evidence>
<evidence type="ECO:0000256" key="3">
    <source>
        <dbReference type="ARBA" id="ARBA00023157"/>
    </source>
</evidence>
<evidence type="ECO:0000256" key="1">
    <source>
        <dbReference type="ARBA" id="ARBA00022659"/>
    </source>
</evidence>
<dbReference type="SUPFAM" id="SSF57196">
    <property type="entry name" value="EGF/Laminin"/>
    <property type="match status" value="1"/>
</dbReference>
<feature type="signal peptide" evidence="8">
    <location>
        <begin position="1"/>
        <end position="21"/>
    </location>
</feature>
<feature type="chain" id="PRO_5007285389" evidence="8">
    <location>
        <begin position="22"/>
        <end position="2038"/>
    </location>
</feature>
<accession>A0A131YJE9</accession>
<feature type="compositionally biased region" description="Polar residues" evidence="7">
    <location>
        <begin position="350"/>
        <end position="379"/>
    </location>
</feature>
<dbReference type="Pfam" id="PF07699">
    <property type="entry name" value="Ephrin_rec_like"/>
    <property type="match status" value="1"/>
</dbReference>
<evidence type="ECO:0000256" key="6">
    <source>
        <dbReference type="PROSITE-ProRule" id="PRU00302"/>
    </source>
</evidence>
<dbReference type="Gene3D" id="2.10.50.10">
    <property type="entry name" value="Tumor Necrosis Factor Receptor, subunit A, domain 2"/>
    <property type="match status" value="1"/>
</dbReference>
<protein>
    <submittedName>
        <fullName evidence="11">Sushi von willebrand factor type a protein</fullName>
    </submittedName>
</protein>
<reference evidence="11" key="1">
    <citation type="journal article" date="2016" name="Ticks Tick Borne Dis.">
        <title>De novo assembly and annotation of the salivary gland transcriptome of Rhipicephalus appendiculatus male and female ticks during blood feeding.</title>
        <authorList>
            <person name="de Castro M.H."/>
            <person name="de Klerk D."/>
            <person name="Pienaar R."/>
            <person name="Latif A.A."/>
            <person name="Rees D.J."/>
            <person name="Mans B.J."/>
        </authorList>
    </citation>
    <scope>NUCLEOTIDE SEQUENCE</scope>
    <source>
        <tissue evidence="11">Salivary glands</tissue>
    </source>
</reference>
<feature type="domain" description="Sushi" evidence="10">
    <location>
        <begin position="889"/>
        <end position="958"/>
    </location>
</feature>
<feature type="compositionally biased region" description="Basic residues" evidence="7">
    <location>
        <begin position="77"/>
        <end position="89"/>
    </location>
</feature>
<proteinExistence type="predicted"/>
<evidence type="ECO:0000256" key="4">
    <source>
        <dbReference type="ARBA" id="ARBA00023180"/>
    </source>
</evidence>
<evidence type="ECO:0000259" key="9">
    <source>
        <dbReference type="PROSITE" id="PS50026"/>
    </source>
</evidence>
<organism evidence="11">
    <name type="scientific">Rhipicephalus appendiculatus</name>
    <name type="common">Brown ear tick</name>
    <dbReference type="NCBI Taxonomy" id="34631"/>
    <lineage>
        <taxon>Eukaryota</taxon>
        <taxon>Metazoa</taxon>
        <taxon>Ecdysozoa</taxon>
        <taxon>Arthropoda</taxon>
        <taxon>Chelicerata</taxon>
        <taxon>Arachnida</taxon>
        <taxon>Acari</taxon>
        <taxon>Parasitiformes</taxon>
        <taxon>Ixodida</taxon>
        <taxon>Ixodoidea</taxon>
        <taxon>Ixodidae</taxon>
        <taxon>Rhipicephalinae</taxon>
        <taxon>Rhipicephalus</taxon>
        <taxon>Rhipicephalus</taxon>
    </lineage>
</organism>
<dbReference type="PROSITE" id="PS50923">
    <property type="entry name" value="SUSHI"/>
    <property type="match status" value="14"/>
</dbReference>
<dbReference type="InterPro" id="IPR000436">
    <property type="entry name" value="Sushi_SCR_CCP_dom"/>
</dbReference>
<feature type="domain" description="Sushi" evidence="10">
    <location>
        <begin position="679"/>
        <end position="748"/>
    </location>
</feature>
<dbReference type="InterPro" id="IPR035976">
    <property type="entry name" value="Sushi/SCR/CCP_sf"/>
</dbReference>
<dbReference type="InterPro" id="IPR011641">
    <property type="entry name" value="Tyr-kin_ephrin_A/B_rcpt-like"/>
</dbReference>
<dbReference type="PANTHER" id="PTHR19325">
    <property type="entry name" value="COMPLEMENT COMPONENT-RELATED SUSHI DOMAIN-CONTAINING"/>
    <property type="match status" value="1"/>
</dbReference>
<feature type="domain" description="Sushi" evidence="10">
    <location>
        <begin position="1099"/>
        <end position="1168"/>
    </location>
</feature>
<keyword evidence="1 6" id="KW-0768">Sushi</keyword>
<feature type="region of interest" description="Disordered" evidence="7">
    <location>
        <begin position="350"/>
        <end position="385"/>
    </location>
</feature>
<feature type="domain" description="Sushi" evidence="10">
    <location>
        <begin position="1239"/>
        <end position="1308"/>
    </location>
</feature>
<keyword evidence="4" id="KW-0325">Glycoprotein</keyword>
<dbReference type="SUPFAM" id="SSF57535">
    <property type="entry name" value="Complement control module/SCR domain"/>
    <property type="match status" value="13"/>
</dbReference>
<feature type="domain" description="Sushi" evidence="10">
    <location>
        <begin position="273"/>
        <end position="336"/>
    </location>
</feature>
<dbReference type="SMART" id="SM00032">
    <property type="entry name" value="CCP"/>
    <property type="match status" value="15"/>
</dbReference>
<feature type="domain" description="Sushi" evidence="10">
    <location>
        <begin position="1029"/>
        <end position="1098"/>
    </location>
</feature>
<dbReference type="PANTHER" id="PTHR19325:SF560">
    <property type="entry name" value="SUSHI, VON WILLEBRAND FACTOR TYPE A, EGF AND PENTRAXIN DOMAIN-CONTAINING PROTEIN 1"/>
    <property type="match status" value="1"/>
</dbReference>
<dbReference type="InterPro" id="IPR000742">
    <property type="entry name" value="EGF"/>
</dbReference>
<feature type="domain" description="Sushi" evidence="10">
    <location>
        <begin position="609"/>
        <end position="678"/>
    </location>
</feature>
<evidence type="ECO:0000256" key="2">
    <source>
        <dbReference type="ARBA" id="ARBA00022737"/>
    </source>
</evidence>
<dbReference type="Pfam" id="PF00008">
    <property type="entry name" value="EGF"/>
    <property type="match status" value="1"/>
</dbReference>
<evidence type="ECO:0000256" key="7">
    <source>
        <dbReference type="SAM" id="MobiDB-lite"/>
    </source>
</evidence>
<keyword evidence="8" id="KW-0732">Signal</keyword>
<feature type="domain" description="Sushi" evidence="10">
    <location>
        <begin position="749"/>
        <end position="818"/>
    </location>
</feature>
<keyword evidence="2" id="KW-0677">Repeat</keyword>
<dbReference type="Gene3D" id="2.10.25.10">
    <property type="entry name" value="Laminin"/>
    <property type="match status" value="1"/>
</dbReference>
<dbReference type="CDD" id="cd00033">
    <property type="entry name" value="CCP"/>
    <property type="match status" value="6"/>
</dbReference>
<feature type="domain" description="EGF-like" evidence="9">
    <location>
        <begin position="1999"/>
        <end position="2035"/>
    </location>
</feature>
<dbReference type="SMART" id="SM01411">
    <property type="entry name" value="Ephrin_rec_like"/>
    <property type="match status" value="1"/>
</dbReference>
<keyword evidence="5" id="KW-0245">EGF-like domain</keyword>
<dbReference type="CDD" id="cd00054">
    <property type="entry name" value="EGF_CA"/>
    <property type="match status" value="1"/>
</dbReference>
<evidence type="ECO:0000313" key="11">
    <source>
        <dbReference type="EMBL" id="JAP79389.1"/>
    </source>
</evidence>
<feature type="disulfide bond" evidence="5">
    <location>
        <begin position="2025"/>
        <end position="2034"/>
    </location>
</feature>
<dbReference type="InterPro" id="IPR050350">
    <property type="entry name" value="Compl-Cell_Adhes-Reg"/>
</dbReference>
<evidence type="ECO:0000256" key="8">
    <source>
        <dbReference type="SAM" id="SignalP"/>
    </source>
</evidence>
<dbReference type="EMBL" id="GEDV01009168">
    <property type="protein sequence ID" value="JAP79389.1"/>
    <property type="molecule type" value="Transcribed_RNA"/>
</dbReference>